<feature type="region of interest" description="Disordered" evidence="1">
    <location>
        <begin position="282"/>
        <end position="304"/>
    </location>
</feature>
<feature type="chain" id="PRO_5044271531" evidence="2">
    <location>
        <begin position="20"/>
        <end position="490"/>
    </location>
</feature>
<feature type="signal peptide" evidence="2">
    <location>
        <begin position="1"/>
        <end position="19"/>
    </location>
</feature>
<feature type="region of interest" description="Disordered" evidence="1">
    <location>
        <begin position="411"/>
        <end position="490"/>
    </location>
</feature>
<feature type="compositionally biased region" description="Low complexity" evidence="1">
    <location>
        <begin position="283"/>
        <end position="296"/>
    </location>
</feature>
<proteinExistence type="predicted"/>
<protein>
    <submittedName>
        <fullName evidence="3">Uncharacterized protein</fullName>
    </submittedName>
</protein>
<dbReference type="GeneID" id="96009624"/>
<feature type="compositionally biased region" description="Polar residues" evidence="1">
    <location>
        <begin position="249"/>
        <end position="263"/>
    </location>
</feature>
<feature type="region of interest" description="Disordered" evidence="1">
    <location>
        <begin position="231"/>
        <end position="263"/>
    </location>
</feature>
<dbReference type="Proteomes" id="UP000803884">
    <property type="component" value="Unassembled WGS sequence"/>
</dbReference>
<feature type="compositionally biased region" description="Basic residues" evidence="1">
    <location>
        <begin position="160"/>
        <end position="170"/>
    </location>
</feature>
<dbReference type="AlphaFoldDB" id="A0AB34KGQ5"/>
<feature type="region of interest" description="Disordered" evidence="1">
    <location>
        <begin position="187"/>
        <end position="212"/>
    </location>
</feature>
<feature type="compositionally biased region" description="Low complexity" evidence="1">
    <location>
        <begin position="235"/>
        <end position="246"/>
    </location>
</feature>
<accession>A0AB34KGQ5</accession>
<evidence type="ECO:0000256" key="2">
    <source>
        <dbReference type="SAM" id="SignalP"/>
    </source>
</evidence>
<feature type="compositionally biased region" description="Low complexity" evidence="1">
    <location>
        <begin position="424"/>
        <end position="447"/>
    </location>
</feature>
<comment type="caution">
    <text evidence="3">The sequence shown here is derived from an EMBL/GenBank/DDBJ whole genome shotgun (WGS) entry which is preliminary data.</text>
</comment>
<feature type="region of interest" description="Disordered" evidence="1">
    <location>
        <begin position="374"/>
        <end position="397"/>
    </location>
</feature>
<sequence>MHSTLVFLVAAGRIATAFSGPDAQQTKPLATITALSDGHLPTCFTGHPTHPCPTSYPDPAKRDLVQDVNDLGHSLPIKPISMTASQGEHTLPTEAPALALRDAPLKVSEGSGDYIPEPNEWAIPQNFTFTDTISNTTSTASGTATLTAAHHEKTAAPSGAHHHHGGHMQKHKPDDLYDTIAEDMLEEHKAGGGPSHPPGMPAKHPRDLDQPELKPTADAYAAVNSIVYQPTSEKAPSVTSSPSVAVQKASHQQSSANSTTNSHLSGMIGTLLNGAMFPGKMRAPSTTTTSSATPTPEITQAASSESPVLVPIAMSEAPNTTAPGGSLQAFVHTINTESLSSANAAATPDTTLPSFTSASSTASASAAKNDLLESSKEALPESEAILPRSPEPREWDNEKFDKDLNEYLSTVVPSESSSMRGDRAASTSSSAASTSTASPTTTSTPAAHSESQQPSKPTSFATSTRPTGVIKPPTTSQAVHWRRDGRRFIS</sequence>
<dbReference type="EMBL" id="JAAQHG020000041">
    <property type="protein sequence ID" value="KAL1582941.1"/>
    <property type="molecule type" value="Genomic_DNA"/>
</dbReference>
<keyword evidence="4" id="KW-1185">Reference proteome</keyword>
<evidence type="ECO:0000313" key="4">
    <source>
        <dbReference type="Proteomes" id="UP000803884"/>
    </source>
</evidence>
<name>A0AB34KGQ5_9PEZI</name>
<keyword evidence="2" id="KW-0732">Signal</keyword>
<dbReference type="RefSeq" id="XP_069226048.1">
    <property type="nucleotide sequence ID" value="XM_069376786.1"/>
</dbReference>
<feature type="region of interest" description="Disordered" evidence="1">
    <location>
        <begin position="152"/>
        <end position="173"/>
    </location>
</feature>
<evidence type="ECO:0000313" key="3">
    <source>
        <dbReference type="EMBL" id="KAL1582941.1"/>
    </source>
</evidence>
<evidence type="ECO:0000256" key="1">
    <source>
        <dbReference type="SAM" id="MobiDB-lite"/>
    </source>
</evidence>
<feature type="compositionally biased region" description="Polar residues" evidence="1">
    <location>
        <begin position="449"/>
        <end position="466"/>
    </location>
</feature>
<reference evidence="3 4" key="1">
    <citation type="journal article" date="2020" name="Microbiol. Resour. Announc.">
        <title>Draft Genome Sequence of a Cladosporium Species Isolated from the Mesophotic Ascidian Didemnum maculosum.</title>
        <authorList>
            <person name="Gioti A."/>
            <person name="Siaperas R."/>
            <person name="Nikolaivits E."/>
            <person name="Le Goff G."/>
            <person name="Ouazzani J."/>
            <person name="Kotoulas G."/>
            <person name="Topakas E."/>
        </authorList>
    </citation>
    <scope>NUCLEOTIDE SEQUENCE [LARGE SCALE GENOMIC DNA]</scope>
    <source>
        <strain evidence="3 4">TM138-S3</strain>
    </source>
</reference>
<organism evidence="3 4">
    <name type="scientific">Cladosporium halotolerans</name>
    <dbReference type="NCBI Taxonomy" id="1052096"/>
    <lineage>
        <taxon>Eukaryota</taxon>
        <taxon>Fungi</taxon>
        <taxon>Dikarya</taxon>
        <taxon>Ascomycota</taxon>
        <taxon>Pezizomycotina</taxon>
        <taxon>Dothideomycetes</taxon>
        <taxon>Dothideomycetidae</taxon>
        <taxon>Cladosporiales</taxon>
        <taxon>Cladosporiaceae</taxon>
        <taxon>Cladosporium</taxon>
    </lineage>
</organism>
<gene>
    <name evidence="3" type="ORF">WHR41_08182</name>
</gene>